<keyword evidence="4 5" id="KW-0472">Membrane</keyword>
<dbReference type="GO" id="GO:0005524">
    <property type="term" value="F:ATP binding"/>
    <property type="evidence" value="ECO:0007669"/>
    <property type="project" value="InterPro"/>
</dbReference>
<dbReference type="SUPFAM" id="SSF90123">
    <property type="entry name" value="ABC transporter transmembrane region"/>
    <property type="match status" value="1"/>
</dbReference>
<feature type="transmembrane region" description="Helical" evidence="5">
    <location>
        <begin position="36"/>
        <end position="59"/>
    </location>
</feature>
<evidence type="ECO:0000313" key="7">
    <source>
        <dbReference type="EMBL" id="ERL93340.1"/>
    </source>
</evidence>
<dbReference type="InterPro" id="IPR036640">
    <property type="entry name" value="ABC1_TM_sf"/>
</dbReference>
<dbReference type="GO" id="GO:0016020">
    <property type="term" value="C:membrane"/>
    <property type="evidence" value="ECO:0007669"/>
    <property type="project" value="UniProtKB-SubCell"/>
</dbReference>
<dbReference type="InterPro" id="IPR039421">
    <property type="entry name" value="Type_1_exporter"/>
</dbReference>
<dbReference type="GO" id="GO:0140359">
    <property type="term" value="F:ABC-type transporter activity"/>
    <property type="evidence" value="ECO:0007669"/>
    <property type="project" value="InterPro"/>
</dbReference>
<dbReference type="PANTHER" id="PTHR43394:SF22">
    <property type="entry name" value="ABC TRANSMEMBRANE TYPE-1 DOMAIN-CONTAINING PROTEIN"/>
    <property type="match status" value="1"/>
</dbReference>
<dbReference type="OrthoDB" id="6500128at2759"/>
<evidence type="ECO:0000256" key="4">
    <source>
        <dbReference type="ARBA" id="ARBA00023136"/>
    </source>
</evidence>
<dbReference type="Gene3D" id="1.20.1560.10">
    <property type="entry name" value="ABC transporter type 1, transmembrane domain"/>
    <property type="match status" value="1"/>
</dbReference>
<evidence type="ECO:0000256" key="2">
    <source>
        <dbReference type="ARBA" id="ARBA00022692"/>
    </source>
</evidence>
<evidence type="ECO:0000256" key="3">
    <source>
        <dbReference type="ARBA" id="ARBA00022989"/>
    </source>
</evidence>
<evidence type="ECO:0000313" key="8">
    <source>
        <dbReference type="Proteomes" id="UP000030742"/>
    </source>
</evidence>
<dbReference type="InterPro" id="IPR011527">
    <property type="entry name" value="ABC1_TM_dom"/>
</dbReference>
<name>U4UTA4_DENPD</name>
<gene>
    <name evidence="7" type="ORF">D910_10633</name>
</gene>
<dbReference type="AlphaFoldDB" id="U4UTA4"/>
<reference evidence="7 8" key="1">
    <citation type="journal article" date="2013" name="Genome Biol.">
        <title>Draft genome of the mountain pine beetle, Dendroctonus ponderosae Hopkins, a major forest pest.</title>
        <authorList>
            <person name="Keeling C.I."/>
            <person name="Yuen M.M."/>
            <person name="Liao N.Y."/>
            <person name="Docking T.R."/>
            <person name="Chan S.K."/>
            <person name="Taylor G.A."/>
            <person name="Palmquist D.L."/>
            <person name="Jackman S.D."/>
            <person name="Nguyen A."/>
            <person name="Li M."/>
            <person name="Henderson H."/>
            <person name="Janes J.K."/>
            <person name="Zhao Y."/>
            <person name="Pandoh P."/>
            <person name="Moore R."/>
            <person name="Sperling F.A."/>
            <person name="Huber D.P."/>
            <person name="Birol I."/>
            <person name="Jones S.J."/>
            <person name="Bohlmann J."/>
        </authorList>
    </citation>
    <scope>NUCLEOTIDE SEQUENCE</scope>
</reference>
<comment type="subcellular location">
    <subcellularLocation>
        <location evidence="1">Membrane</location>
        <topology evidence="1">Multi-pass membrane protein</topology>
    </subcellularLocation>
</comment>
<evidence type="ECO:0000259" key="6">
    <source>
        <dbReference type="PROSITE" id="PS50929"/>
    </source>
</evidence>
<keyword evidence="3 5" id="KW-1133">Transmembrane helix</keyword>
<accession>U4UTA4</accession>
<dbReference type="EMBL" id="KB632353">
    <property type="protein sequence ID" value="ERL93340.1"/>
    <property type="molecule type" value="Genomic_DNA"/>
</dbReference>
<dbReference type="Proteomes" id="UP000030742">
    <property type="component" value="Unassembled WGS sequence"/>
</dbReference>
<dbReference type="PANTHER" id="PTHR43394">
    <property type="entry name" value="ATP-DEPENDENT PERMEASE MDL1, MITOCHONDRIAL"/>
    <property type="match status" value="1"/>
</dbReference>
<organism evidence="7 8">
    <name type="scientific">Dendroctonus ponderosae</name>
    <name type="common">Mountain pine beetle</name>
    <dbReference type="NCBI Taxonomy" id="77166"/>
    <lineage>
        <taxon>Eukaryota</taxon>
        <taxon>Metazoa</taxon>
        <taxon>Ecdysozoa</taxon>
        <taxon>Arthropoda</taxon>
        <taxon>Hexapoda</taxon>
        <taxon>Insecta</taxon>
        <taxon>Pterygota</taxon>
        <taxon>Neoptera</taxon>
        <taxon>Endopterygota</taxon>
        <taxon>Coleoptera</taxon>
        <taxon>Polyphaga</taxon>
        <taxon>Cucujiformia</taxon>
        <taxon>Curculionidae</taxon>
        <taxon>Scolytinae</taxon>
        <taxon>Dendroctonus</taxon>
    </lineage>
</organism>
<evidence type="ECO:0000256" key="1">
    <source>
        <dbReference type="ARBA" id="ARBA00004141"/>
    </source>
</evidence>
<dbReference type="Pfam" id="PF00664">
    <property type="entry name" value="ABC_membrane"/>
    <property type="match status" value="1"/>
</dbReference>
<sequence length="159" mass="18100">MEIKKNHSSDQQEPPERQPDVPYHQLFQFATLLDKLLIAVGIIASIICGVFQPYLMVLFGDVSGVLLDFTTAMNANLTFEEEKLTTEKLYDGTEYFAIMTSVSALIILVCTYISVVFFTQSSLRQTCKMRKLFMEKTINQDIGWYDQNQTGDFASIITE</sequence>
<dbReference type="PROSITE" id="PS50929">
    <property type="entry name" value="ABC_TM1F"/>
    <property type="match status" value="1"/>
</dbReference>
<evidence type="ECO:0000256" key="5">
    <source>
        <dbReference type="SAM" id="Phobius"/>
    </source>
</evidence>
<feature type="domain" description="ABC transmembrane type-1" evidence="6">
    <location>
        <begin position="39"/>
        <end position="159"/>
    </location>
</feature>
<proteinExistence type="predicted"/>
<protein>
    <recommendedName>
        <fullName evidence="6">ABC transmembrane type-1 domain-containing protein</fullName>
    </recommendedName>
</protein>
<feature type="transmembrane region" description="Helical" evidence="5">
    <location>
        <begin position="95"/>
        <end position="119"/>
    </location>
</feature>
<keyword evidence="2 5" id="KW-0812">Transmembrane</keyword>